<proteinExistence type="predicted"/>
<dbReference type="AlphaFoldDB" id="D7BCP8"/>
<evidence type="ECO:0000313" key="2">
    <source>
        <dbReference type="Proteomes" id="UP000001916"/>
    </source>
</evidence>
<keyword evidence="2" id="KW-1185">Reference proteome</keyword>
<accession>D7BCP8</accession>
<dbReference type="Proteomes" id="UP000001916">
    <property type="component" value="Chromosome"/>
</dbReference>
<dbReference type="KEGG" id="msv:Mesil_1028"/>
<dbReference type="RefSeq" id="WP_013157515.1">
    <property type="nucleotide sequence ID" value="NC_014212.1"/>
</dbReference>
<sequence length="162" mass="17296">MSVKDNFTPEEWDKVLSGPATAAAAILAASPSGLTGIIAEGIATVKAMKELAEASSAPLLQAIAASLKPEDQERHREERPRFKSFEEAKNAMLERLRSAFWLVQAKATPEDLAAYQQYVVGVAERVAQAAKEGGFLGIGGEQVSQAEKDTLKEIRATVGLQG</sequence>
<dbReference type="eggNOG" id="ENOG50334J9">
    <property type="taxonomic scope" value="Bacteria"/>
</dbReference>
<organism evidence="1 2">
    <name type="scientific">Allomeiothermus silvanus (strain ATCC 700542 / DSM 9946 / NBRC 106475 / NCIMB 13440 / VI-R2)</name>
    <name type="common">Thermus silvanus</name>
    <dbReference type="NCBI Taxonomy" id="526227"/>
    <lineage>
        <taxon>Bacteria</taxon>
        <taxon>Thermotogati</taxon>
        <taxon>Deinococcota</taxon>
        <taxon>Deinococci</taxon>
        <taxon>Thermales</taxon>
        <taxon>Thermaceae</taxon>
        <taxon>Allomeiothermus</taxon>
    </lineage>
</organism>
<dbReference type="OrthoDB" id="159745at2"/>
<protein>
    <submittedName>
        <fullName evidence="1">Uncharacterized protein</fullName>
    </submittedName>
</protein>
<name>D7BCP8_ALLS1</name>
<reference evidence="1 2" key="1">
    <citation type="journal article" date="2010" name="Stand. Genomic Sci.">
        <title>Complete genome sequence of Meiothermus silvanus type strain (VI-R2).</title>
        <authorList>
            <person name="Sikorski J."/>
            <person name="Tindall B.J."/>
            <person name="Lowry S."/>
            <person name="Lucas S."/>
            <person name="Nolan M."/>
            <person name="Copeland A."/>
            <person name="Glavina Del Rio T."/>
            <person name="Tice H."/>
            <person name="Cheng J.F."/>
            <person name="Han C."/>
            <person name="Pitluck S."/>
            <person name="Liolios K."/>
            <person name="Ivanova N."/>
            <person name="Mavromatis K."/>
            <person name="Mikhailova N."/>
            <person name="Pati A."/>
            <person name="Goodwin L."/>
            <person name="Chen A."/>
            <person name="Palaniappan K."/>
            <person name="Land M."/>
            <person name="Hauser L."/>
            <person name="Chang Y.J."/>
            <person name="Jeffries C.D."/>
            <person name="Rohde M."/>
            <person name="Goker M."/>
            <person name="Woyke T."/>
            <person name="Bristow J."/>
            <person name="Eisen J.A."/>
            <person name="Markowitz V."/>
            <person name="Hugenholtz P."/>
            <person name="Kyrpides N.C."/>
            <person name="Klenk H.P."/>
            <person name="Lapidus A."/>
        </authorList>
    </citation>
    <scope>NUCLEOTIDE SEQUENCE [LARGE SCALE GENOMIC DNA]</scope>
    <source>
        <strain evidence="2">ATCC 700542 / DSM 9946 / VI-R2</strain>
    </source>
</reference>
<dbReference type="HOGENOM" id="CLU_114869_0_0_0"/>
<evidence type="ECO:0000313" key="1">
    <source>
        <dbReference type="EMBL" id="ADH62933.1"/>
    </source>
</evidence>
<dbReference type="EMBL" id="CP002042">
    <property type="protein sequence ID" value="ADH62933.1"/>
    <property type="molecule type" value="Genomic_DNA"/>
</dbReference>
<gene>
    <name evidence="1" type="ordered locus">Mesil_1028</name>
</gene>
<dbReference type="STRING" id="526227.Mesil_1028"/>